<dbReference type="EMBL" id="JADIMD010000119">
    <property type="protein sequence ID" value="MBO8475229.1"/>
    <property type="molecule type" value="Genomic_DNA"/>
</dbReference>
<dbReference type="Proteomes" id="UP000823757">
    <property type="component" value="Unassembled WGS sequence"/>
</dbReference>
<proteinExistence type="predicted"/>
<dbReference type="GO" id="GO:0005829">
    <property type="term" value="C:cytosol"/>
    <property type="evidence" value="ECO:0007669"/>
    <property type="project" value="TreeGrafter"/>
</dbReference>
<evidence type="ECO:0000313" key="1">
    <source>
        <dbReference type="EMBL" id="MBO8475229.1"/>
    </source>
</evidence>
<evidence type="ECO:0000313" key="2">
    <source>
        <dbReference type="Proteomes" id="UP000823757"/>
    </source>
</evidence>
<dbReference type="Gene3D" id="2.60.120.370">
    <property type="entry name" value="YhcH/YjgK/YiaL"/>
    <property type="match status" value="1"/>
</dbReference>
<comment type="caution">
    <text evidence="1">The sequence shown here is derived from an EMBL/GenBank/DDBJ whole genome shotgun (WGS) entry which is preliminary data.</text>
</comment>
<accession>A0A9D9ILP5</accession>
<dbReference type="Pfam" id="PF04074">
    <property type="entry name" value="DUF386"/>
    <property type="match status" value="1"/>
</dbReference>
<dbReference type="InterPro" id="IPR004375">
    <property type="entry name" value="NanQ/TabA/YiaL"/>
</dbReference>
<dbReference type="SUPFAM" id="SSF51197">
    <property type="entry name" value="Clavaminate synthase-like"/>
    <property type="match status" value="1"/>
</dbReference>
<reference evidence="1" key="1">
    <citation type="submission" date="2020-10" db="EMBL/GenBank/DDBJ databases">
        <authorList>
            <person name="Gilroy R."/>
        </authorList>
    </citation>
    <scope>NUCLEOTIDE SEQUENCE</scope>
    <source>
        <strain evidence="1">B1-13419</strain>
    </source>
</reference>
<organism evidence="1 2">
    <name type="scientific">Candidatus Cryptobacteroides faecigallinarum</name>
    <dbReference type="NCBI Taxonomy" id="2840763"/>
    <lineage>
        <taxon>Bacteria</taxon>
        <taxon>Pseudomonadati</taxon>
        <taxon>Bacteroidota</taxon>
        <taxon>Bacteroidia</taxon>
        <taxon>Bacteroidales</taxon>
        <taxon>Candidatus Cryptobacteroides</taxon>
    </lineage>
</organism>
<sequence>MAMEDKLMQNPYFVKAMEFIRDTDLNSMENGKHFIDGDNLFVNIVDSDMKTPQQARLEVHDKYIDIQVPLSKSETYGITPRNECKEPDGEMNPEKDILFFKDPVGVTITAKPGEAVVFDTETAHAPLIGEGKIHKAIFKVIALPAD</sequence>
<dbReference type="InterPro" id="IPR037012">
    <property type="entry name" value="NanQ/TabA/YiaL_sf"/>
</dbReference>
<protein>
    <submittedName>
        <fullName evidence="1">YhcH/YjgK/YiaL family protein</fullName>
    </submittedName>
</protein>
<dbReference type="NCBIfam" id="TIGR00022">
    <property type="entry name" value="YhcH/YjgK/YiaL family protein"/>
    <property type="match status" value="1"/>
</dbReference>
<dbReference type="PANTHER" id="PTHR34986">
    <property type="entry name" value="EVOLVED BETA-GALACTOSIDASE SUBUNIT BETA"/>
    <property type="match status" value="1"/>
</dbReference>
<reference evidence="1" key="2">
    <citation type="journal article" date="2021" name="PeerJ">
        <title>Extensive microbial diversity within the chicken gut microbiome revealed by metagenomics and culture.</title>
        <authorList>
            <person name="Gilroy R."/>
            <person name="Ravi A."/>
            <person name="Getino M."/>
            <person name="Pursley I."/>
            <person name="Horton D.L."/>
            <person name="Alikhan N.F."/>
            <person name="Baker D."/>
            <person name="Gharbi K."/>
            <person name="Hall N."/>
            <person name="Watson M."/>
            <person name="Adriaenssens E.M."/>
            <person name="Foster-Nyarko E."/>
            <person name="Jarju S."/>
            <person name="Secka A."/>
            <person name="Antonio M."/>
            <person name="Oren A."/>
            <person name="Chaudhuri R.R."/>
            <person name="La Ragione R."/>
            <person name="Hildebrand F."/>
            <person name="Pallen M.J."/>
        </authorList>
    </citation>
    <scope>NUCLEOTIDE SEQUENCE</scope>
    <source>
        <strain evidence="1">B1-13419</strain>
    </source>
</reference>
<name>A0A9D9ILP5_9BACT</name>
<gene>
    <name evidence="1" type="ORF">IAB91_08075</name>
</gene>
<dbReference type="PANTHER" id="PTHR34986:SF1">
    <property type="entry name" value="PROTEIN YIAL"/>
    <property type="match status" value="1"/>
</dbReference>
<dbReference type="AlphaFoldDB" id="A0A9D9ILP5"/>